<organism evidence="2 3">
    <name type="scientific">Heterobasidion irregulare (strain TC 32-1)</name>
    <dbReference type="NCBI Taxonomy" id="747525"/>
    <lineage>
        <taxon>Eukaryota</taxon>
        <taxon>Fungi</taxon>
        <taxon>Dikarya</taxon>
        <taxon>Basidiomycota</taxon>
        <taxon>Agaricomycotina</taxon>
        <taxon>Agaricomycetes</taxon>
        <taxon>Russulales</taxon>
        <taxon>Bondarzewiaceae</taxon>
        <taxon>Heterobasidion</taxon>
        <taxon>Heterobasidion annosum species complex</taxon>
    </lineage>
</organism>
<dbReference type="InParanoid" id="W4JX44"/>
<dbReference type="EMBL" id="KI925463">
    <property type="protein sequence ID" value="ETW77446.1"/>
    <property type="molecule type" value="Genomic_DNA"/>
</dbReference>
<dbReference type="HOGENOM" id="CLU_1578723_0_0_1"/>
<sequence length="169" mass="17687">MRPAGLKQTLSSRRLSSSARLPAHFARVSFSLSSPSPALSLVNTLDVFDASFQPVESSCRNEGPGASTSSLSRSSVSPLPEPVLYNGRALSSSPTTLNSAAPLPTSLPLGVIFDGPAHSAEPRPYIPEAHTVALSDDQLPSQTILSAKAVKDYNRLRASGMFGARPAEG</sequence>
<proteinExistence type="predicted"/>
<dbReference type="KEGG" id="hir:HETIRDRAFT_147857"/>
<evidence type="ECO:0000313" key="3">
    <source>
        <dbReference type="Proteomes" id="UP000030671"/>
    </source>
</evidence>
<gene>
    <name evidence="2" type="ORF">HETIRDRAFT_147857</name>
</gene>
<protein>
    <submittedName>
        <fullName evidence="2">Uncharacterized protein</fullName>
    </submittedName>
</protein>
<dbReference type="GeneID" id="20667231"/>
<feature type="compositionally biased region" description="Low complexity" evidence="1">
    <location>
        <begin position="67"/>
        <end position="78"/>
    </location>
</feature>
<evidence type="ECO:0000313" key="2">
    <source>
        <dbReference type="EMBL" id="ETW77446.1"/>
    </source>
</evidence>
<dbReference type="AlphaFoldDB" id="W4JX44"/>
<dbReference type="Proteomes" id="UP000030671">
    <property type="component" value="Unassembled WGS sequence"/>
</dbReference>
<feature type="region of interest" description="Disordered" evidence="1">
    <location>
        <begin position="56"/>
        <end position="78"/>
    </location>
</feature>
<name>W4JX44_HETIT</name>
<accession>W4JX44</accession>
<dbReference type="RefSeq" id="XP_009550950.1">
    <property type="nucleotide sequence ID" value="XM_009552655.1"/>
</dbReference>
<keyword evidence="3" id="KW-1185">Reference proteome</keyword>
<evidence type="ECO:0000256" key="1">
    <source>
        <dbReference type="SAM" id="MobiDB-lite"/>
    </source>
</evidence>
<reference evidence="2 3" key="1">
    <citation type="journal article" date="2012" name="New Phytol.">
        <title>Insight into trade-off between wood decay and parasitism from the genome of a fungal forest pathogen.</title>
        <authorList>
            <person name="Olson A."/>
            <person name="Aerts A."/>
            <person name="Asiegbu F."/>
            <person name="Belbahri L."/>
            <person name="Bouzid O."/>
            <person name="Broberg A."/>
            <person name="Canback B."/>
            <person name="Coutinho P.M."/>
            <person name="Cullen D."/>
            <person name="Dalman K."/>
            <person name="Deflorio G."/>
            <person name="van Diepen L.T."/>
            <person name="Dunand C."/>
            <person name="Duplessis S."/>
            <person name="Durling M."/>
            <person name="Gonthier P."/>
            <person name="Grimwood J."/>
            <person name="Fossdal C.G."/>
            <person name="Hansson D."/>
            <person name="Henrissat B."/>
            <person name="Hietala A."/>
            <person name="Himmelstrand K."/>
            <person name="Hoffmeister D."/>
            <person name="Hogberg N."/>
            <person name="James T.Y."/>
            <person name="Karlsson M."/>
            <person name="Kohler A."/>
            <person name="Kues U."/>
            <person name="Lee Y.H."/>
            <person name="Lin Y.C."/>
            <person name="Lind M."/>
            <person name="Lindquist E."/>
            <person name="Lombard V."/>
            <person name="Lucas S."/>
            <person name="Lunden K."/>
            <person name="Morin E."/>
            <person name="Murat C."/>
            <person name="Park J."/>
            <person name="Raffaello T."/>
            <person name="Rouze P."/>
            <person name="Salamov A."/>
            <person name="Schmutz J."/>
            <person name="Solheim H."/>
            <person name="Stahlberg J."/>
            <person name="Velez H."/>
            <person name="de Vries R.P."/>
            <person name="Wiebenga A."/>
            <person name="Woodward S."/>
            <person name="Yakovlev I."/>
            <person name="Garbelotto M."/>
            <person name="Martin F."/>
            <person name="Grigoriev I.V."/>
            <person name="Stenlid J."/>
        </authorList>
    </citation>
    <scope>NUCLEOTIDE SEQUENCE [LARGE SCALE GENOMIC DNA]</scope>
    <source>
        <strain evidence="2 3">TC 32-1</strain>
    </source>
</reference>